<protein>
    <submittedName>
        <fullName evidence="1">Uncharacterized protein</fullName>
    </submittedName>
</protein>
<dbReference type="Proteomes" id="UP000683360">
    <property type="component" value="Unassembled WGS sequence"/>
</dbReference>
<dbReference type="PANTHER" id="PTHR16253">
    <property type="entry name" value="TETRATRICOPEPTIDE REPEAT PROTEIN 22"/>
    <property type="match status" value="1"/>
</dbReference>
<dbReference type="InterPro" id="IPR042342">
    <property type="entry name" value="TTC22"/>
</dbReference>
<evidence type="ECO:0000313" key="2">
    <source>
        <dbReference type="Proteomes" id="UP000683360"/>
    </source>
</evidence>
<comment type="caution">
    <text evidence="1">The sequence shown here is derived from an EMBL/GenBank/DDBJ whole genome shotgun (WGS) entry which is preliminary data.</text>
</comment>
<dbReference type="AlphaFoldDB" id="A0A8S3TU14"/>
<dbReference type="OrthoDB" id="6064664at2759"/>
<name>A0A8S3TU14_MYTED</name>
<keyword evidence="2" id="KW-1185">Reference proteome</keyword>
<dbReference type="PANTHER" id="PTHR16253:SF0">
    <property type="entry name" value="TETRATRICOPEPTIDE REPEAT PROTEIN 22"/>
    <property type="match status" value="1"/>
</dbReference>
<evidence type="ECO:0000313" key="1">
    <source>
        <dbReference type="EMBL" id="CAG2234751.1"/>
    </source>
</evidence>
<reference evidence="1" key="1">
    <citation type="submission" date="2021-03" db="EMBL/GenBank/DDBJ databases">
        <authorList>
            <person name="Bekaert M."/>
        </authorList>
    </citation>
    <scope>NUCLEOTIDE SEQUENCE</scope>
</reference>
<gene>
    <name evidence="1" type="ORF">MEDL_47412</name>
</gene>
<organism evidence="1 2">
    <name type="scientific">Mytilus edulis</name>
    <name type="common">Blue mussel</name>
    <dbReference type="NCBI Taxonomy" id="6550"/>
    <lineage>
        <taxon>Eukaryota</taxon>
        <taxon>Metazoa</taxon>
        <taxon>Spiralia</taxon>
        <taxon>Lophotrochozoa</taxon>
        <taxon>Mollusca</taxon>
        <taxon>Bivalvia</taxon>
        <taxon>Autobranchia</taxon>
        <taxon>Pteriomorphia</taxon>
        <taxon>Mytilida</taxon>
        <taxon>Mytiloidea</taxon>
        <taxon>Mytilidae</taxon>
        <taxon>Mytilinae</taxon>
        <taxon>Mytilus</taxon>
    </lineage>
</organism>
<accession>A0A8S3TU14</accession>
<proteinExistence type="predicted"/>
<sequence>MADYVPIEPGLANLNLNIAFENDMQLIADSEEDLNKRLTEEHTIVHNVLKNMIAILKSNSSRGKIESREYLENILRRDPRNLNALADIEQLSRSFHRTTEADQYKSRLENILQGQTAEDLRTKSICLMEQGYAILNDESANIEHISKNRLSESYRMLLSEHKKGTGRRKNYLQRCVYHNKQALSNLQLAIECKRQSQLLIRKITALEKFEQAKGLYDVTIENIVWTFYIGVALNRKYDSIKDLYYEDGIDRLQEKKDVTLRATEIFWKISTYKGKTNTNFIIYRARSYALIGHILIRRKNYFLTSDEKHTFIRDQLFRVFMNNPISAFERAQVMNRSDTFILNRYGRALWNLSEQRNALKDKKDCLNKAECLLTRSIDQSSLNWFGYSTRMSVRRDLGQIYFRNNKARAKHFFELAVQDSYQCFISRGTTKLICQLVEICQFFAKFPDIRENGFRHVKESQKSYLLNALDYLNFGLHQGGPTNYFIAYHMGTVLYDLNEIKTAVDWMKRELCLYQLLNQKKSSKAYMSIYDKKIHQRGK</sequence>
<dbReference type="EMBL" id="CAJPWZ010002271">
    <property type="protein sequence ID" value="CAG2234751.1"/>
    <property type="molecule type" value="Genomic_DNA"/>
</dbReference>